<protein>
    <submittedName>
        <fullName evidence="1">Tail fiber protein</fullName>
    </submittedName>
</protein>
<sequence length="370" mass="39294">MNNSAIPSRLTVVFSVGGDKNTIPVNSTSETLANGLAAMDSGFPPLTRKALSAGGKPPRGEDFNGIYNDIYTRLQWGSAGMGFPFSADFSEAIAGYPKGALIPNSDYTGQWLNLNNGNRSSPESTSGANTGWVPVGGYGISTISSLSNSSVTLSSAQASKDRLILTGSLTGNINMIFPAWMKSWTIENRCSGNFSVTCKTASGSGIAVPAGLVEKLYCDGVSILRDFGTAAMRNIGTATSRDVPDMSNFPRDDNPQTGYFYLPNGHLSQYGTVNLPAVGTFNPASFGGVTYYTRYYIVDFPVAYPNAQISTVVSLAGKPFDSQSNEFGSWANSNRTLNSGQPVSKNQFVVSVTSNNPNLVPVIHYKSEGY</sequence>
<dbReference type="EMBL" id="OM835954">
    <property type="protein sequence ID" value="UNI73764.1"/>
    <property type="molecule type" value="Genomic_DNA"/>
</dbReference>
<gene>
    <name evidence="1" type="ORF">KP12_362</name>
</gene>
<proteinExistence type="predicted"/>
<reference evidence="1" key="1">
    <citation type="submission" date="2022-02" db="EMBL/GenBank/DDBJ databases">
        <authorList>
            <person name="Kim D."/>
            <person name="Kim Y."/>
            <person name="Lee S.-M."/>
            <person name="Kim H."/>
            <person name="Nong L.K."/>
        </authorList>
    </citation>
    <scope>NUCLEOTIDE SEQUENCE</scope>
</reference>
<accession>A0A9E6Z582</accession>
<organism evidence="1">
    <name type="scientific">Klebsiella phage KP12</name>
    <dbReference type="NCBI Taxonomy" id="2923374"/>
    <lineage>
        <taxon>Viruses</taxon>
        <taxon>Duplodnaviria</taxon>
        <taxon>Heunggongvirae</taxon>
        <taxon>Uroviricota</taxon>
        <taxon>Caudoviricetes</taxon>
        <taxon>Vequintavirinae</taxon>
    </lineage>
</organism>
<evidence type="ECO:0000313" key="1">
    <source>
        <dbReference type="EMBL" id="UNI73764.1"/>
    </source>
</evidence>
<name>A0A9E6Z582_9CAUD</name>